<evidence type="ECO:0000313" key="3">
    <source>
        <dbReference type="Proteomes" id="UP000563898"/>
    </source>
</evidence>
<dbReference type="SUPFAM" id="SSF50800">
    <property type="entry name" value="PK beta-barrel domain-like"/>
    <property type="match status" value="1"/>
</dbReference>
<dbReference type="GO" id="GO:0030170">
    <property type="term" value="F:pyridoxal phosphate binding"/>
    <property type="evidence" value="ECO:0007669"/>
    <property type="project" value="InterPro"/>
</dbReference>
<dbReference type="RefSeq" id="WP_006368127.1">
    <property type="nucleotide sequence ID" value="NZ_CP073075.1"/>
</dbReference>
<dbReference type="InterPro" id="IPR005302">
    <property type="entry name" value="MoCF_Sase_C"/>
</dbReference>
<comment type="caution">
    <text evidence="2">The sequence shown here is derived from an EMBL/GenBank/DDBJ whole genome shotgun (WGS) entry which is preliminary data.</text>
</comment>
<proteinExistence type="predicted"/>
<evidence type="ECO:0000259" key="1">
    <source>
        <dbReference type="PROSITE" id="PS51340"/>
    </source>
</evidence>
<dbReference type="EMBL" id="JAAXPC010000020">
    <property type="protein sequence ID" value="NKY04623.1"/>
    <property type="molecule type" value="Genomic_DNA"/>
</dbReference>
<gene>
    <name evidence="2" type="ORF">HGA05_23950</name>
</gene>
<dbReference type="Pfam" id="PF03473">
    <property type="entry name" value="MOSC"/>
    <property type="match status" value="1"/>
</dbReference>
<dbReference type="InterPro" id="IPR011037">
    <property type="entry name" value="Pyrv_Knase-like_insert_dom_sf"/>
</dbReference>
<dbReference type="PANTHER" id="PTHR30212:SF2">
    <property type="entry name" value="PROTEIN YIIM"/>
    <property type="match status" value="1"/>
</dbReference>
<organism evidence="2 3">
    <name type="scientific">Gordonia polyisoprenivorans</name>
    <dbReference type="NCBI Taxonomy" id="84595"/>
    <lineage>
        <taxon>Bacteria</taxon>
        <taxon>Bacillati</taxon>
        <taxon>Actinomycetota</taxon>
        <taxon>Actinomycetes</taxon>
        <taxon>Mycobacteriales</taxon>
        <taxon>Gordoniaceae</taxon>
        <taxon>Gordonia</taxon>
    </lineage>
</organism>
<protein>
    <submittedName>
        <fullName evidence="2">MOSC domain-containing protein</fullName>
    </submittedName>
</protein>
<reference evidence="2 3" key="1">
    <citation type="submission" date="2020-04" db="EMBL/GenBank/DDBJ databases">
        <title>MicrobeNet Type strains.</title>
        <authorList>
            <person name="Nicholson A.C."/>
        </authorList>
    </citation>
    <scope>NUCLEOTIDE SEQUENCE [LARGE SCALE GENOMIC DNA]</scope>
    <source>
        <strain evidence="2 3">ATCC BAA-14</strain>
    </source>
</reference>
<feature type="domain" description="MOSC" evidence="1">
    <location>
        <begin position="41"/>
        <end position="182"/>
    </location>
</feature>
<dbReference type="PANTHER" id="PTHR30212">
    <property type="entry name" value="PROTEIN YIIM"/>
    <property type="match status" value="1"/>
</dbReference>
<dbReference type="InterPro" id="IPR052353">
    <property type="entry name" value="Benzoxazolinone_Detox_Enz"/>
</dbReference>
<dbReference type="AlphaFoldDB" id="A0A846WVE6"/>
<name>A0A846WVE6_9ACTN</name>
<dbReference type="Gene3D" id="2.40.33.20">
    <property type="entry name" value="PK beta-barrel domain-like"/>
    <property type="match status" value="1"/>
</dbReference>
<dbReference type="GO" id="GO:0030151">
    <property type="term" value="F:molybdenum ion binding"/>
    <property type="evidence" value="ECO:0007669"/>
    <property type="project" value="InterPro"/>
</dbReference>
<sequence length="230" mass="25197">MTVTPPEPAHQGQPDGRVLAVCAVHADVDLGRAGISAIDKRPHDGRVQVGELGLLNDHVRDTKHHGGHDQAVYAYDDREARRWADELGRDLPYGWFGENLRVVGLPVTDALVGERWWVGPPEDPSTGVLLETTIPRTPCRTFAAWAGEPRWVKRFMQQGDVGTYLRVLTPGSIGAGDEIRVVARPDHGVTVRDLLTGTDAEPLQTLLAADDLPAKVRREASRHLARVAKV</sequence>
<dbReference type="Proteomes" id="UP000563898">
    <property type="component" value="Unassembled WGS sequence"/>
</dbReference>
<evidence type="ECO:0000313" key="2">
    <source>
        <dbReference type="EMBL" id="NKY04623.1"/>
    </source>
</evidence>
<dbReference type="GO" id="GO:0003824">
    <property type="term" value="F:catalytic activity"/>
    <property type="evidence" value="ECO:0007669"/>
    <property type="project" value="InterPro"/>
</dbReference>
<dbReference type="PROSITE" id="PS51340">
    <property type="entry name" value="MOSC"/>
    <property type="match status" value="1"/>
</dbReference>
<accession>A0A846WVE6</accession>